<dbReference type="PROSITE" id="PS50850">
    <property type="entry name" value="MFS"/>
    <property type="match status" value="1"/>
</dbReference>
<dbReference type="InterPro" id="IPR044776">
    <property type="entry name" value="PLT1-6"/>
</dbReference>
<dbReference type="InterPro" id="IPR036259">
    <property type="entry name" value="MFS_trans_sf"/>
</dbReference>
<dbReference type="Pfam" id="PF00083">
    <property type="entry name" value="Sugar_tr"/>
    <property type="match status" value="1"/>
</dbReference>
<evidence type="ECO:0000256" key="9">
    <source>
        <dbReference type="SAM" id="Coils"/>
    </source>
</evidence>
<keyword evidence="4" id="KW-0762">Sugar transport</keyword>
<organism evidence="13 14">
    <name type="scientific">Musa troglodytarum</name>
    <name type="common">fe'i banana</name>
    <dbReference type="NCBI Taxonomy" id="320322"/>
    <lineage>
        <taxon>Eukaryota</taxon>
        <taxon>Viridiplantae</taxon>
        <taxon>Streptophyta</taxon>
        <taxon>Embryophyta</taxon>
        <taxon>Tracheophyta</taxon>
        <taxon>Spermatophyta</taxon>
        <taxon>Magnoliopsida</taxon>
        <taxon>Liliopsida</taxon>
        <taxon>Zingiberales</taxon>
        <taxon>Musaceae</taxon>
        <taxon>Musa</taxon>
    </lineage>
</organism>
<evidence type="ECO:0000256" key="4">
    <source>
        <dbReference type="ARBA" id="ARBA00022597"/>
    </source>
</evidence>
<dbReference type="FunFam" id="1.20.1250.20:FF:000025">
    <property type="entry name" value="probable polyol transporter 4"/>
    <property type="match status" value="1"/>
</dbReference>
<keyword evidence="3" id="KW-0813">Transport</keyword>
<dbReference type="PRINTS" id="PR00171">
    <property type="entry name" value="SUGRTRNSPORT"/>
</dbReference>
<feature type="transmembrane region" description="Helical" evidence="11">
    <location>
        <begin position="120"/>
        <end position="138"/>
    </location>
</feature>
<feature type="compositionally biased region" description="Basic and acidic residues" evidence="10">
    <location>
        <begin position="1415"/>
        <end position="1428"/>
    </location>
</feature>
<feature type="transmembrane region" description="Helical" evidence="11">
    <location>
        <begin position="366"/>
        <end position="388"/>
    </location>
</feature>
<proteinExistence type="inferred from homology"/>
<feature type="transmembrane region" description="Helical" evidence="11">
    <location>
        <begin position="400"/>
        <end position="427"/>
    </location>
</feature>
<evidence type="ECO:0000256" key="3">
    <source>
        <dbReference type="ARBA" id="ARBA00022448"/>
    </source>
</evidence>
<evidence type="ECO:0000256" key="6">
    <source>
        <dbReference type="ARBA" id="ARBA00022847"/>
    </source>
</evidence>
<evidence type="ECO:0000313" key="14">
    <source>
        <dbReference type="Proteomes" id="UP001055439"/>
    </source>
</evidence>
<dbReference type="OrthoDB" id="786875at2759"/>
<reference evidence="13" key="1">
    <citation type="submission" date="2022-05" db="EMBL/GenBank/DDBJ databases">
        <title>The Musa troglodytarum L. genome provides insights into the mechanism of non-climacteric behaviour and enrichment of carotenoids.</title>
        <authorList>
            <person name="Wang J."/>
        </authorList>
    </citation>
    <scope>NUCLEOTIDE SEQUENCE</scope>
    <source>
        <tissue evidence="13">Leaf</tissue>
    </source>
</reference>
<feature type="region of interest" description="Disordered" evidence="10">
    <location>
        <begin position="623"/>
        <end position="645"/>
    </location>
</feature>
<keyword evidence="8 11" id="KW-0472">Membrane</keyword>
<feature type="compositionally biased region" description="Basic and acidic residues" evidence="10">
    <location>
        <begin position="959"/>
        <end position="970"/>
    </location>
</feature>
<feature type="compositionally biased region" description="Polar residues" evidence="10">
    <location>
        <begin position="1405"/>
        <end position="1414"/>
    </location>
</feature>
<gene>
    <name evidence="13" type="ORF">MUK42_05503</name>
</gene>
<feature type="compositionally biased region" description="Basic and acidic residues" evidence="10">
    <location>
        <begin position="932"/>
        <end position="941"/>
    </location>
</feature>
<dbReference type="CDD" id="cd17437">
    <property type="entry name" value="MFS_PLT"/>
    <property type="match status" value="1"/>
</dbReference>
<feature type="region of interest" description="Disordered" evidence="10">
    <location>
        <begin position="570"/>
        <end position="603"/>
    </location>
</feature>
<evidence type="ECO:0000256" key="1">
    <source>
        <dbReference type="ARBA" id="ARBA00004141"/>
    </source>
</evidence>
<evidence type="ECO:0000256" key="5">
    <source>
        <dbReference type="ARBA" id="ARBA00022692"/>
    </source>
</evidence>
<evidence type="ECO:0000256" key="2">
    <source>
        <dbReference type="ARBA" id="ARBA00010992"/>
    </source>
</evidence>
<dbReference type="GO" id="GO:0005351">
    <property type="term" value="F:carbohydrate:proton symporter activity"/>
    <property type="evidence" value="ECO:0007669"/>
    <property type="project" value="InterPro"/>
</dbReference>
<evidence type="ECO:0000256" key="11">
    <source>
        <dbReference type="SAM" id="Phobius"/>
    </source>
</evidence>
<evidence type="ECO:0000259" key="12">
    <source>
        <dbReference type="PROSITE" id="PS50850"/>
    </source>
</evidence>
<comment type="similarity">
    <text evidence="2">Belongs to the major facilitator superfamily. Sugar transporter (TC 2.A.1.1) family.</text>
</comment>
<feature type="transmembrane region" description="Helical" evidence="11">
    <location>
        <begin position="92"/>
        <end position="108"/>
    </location>
</feature>
<dbReference type="NCBIfam" id="TIGR00879">
    <property type="entry name" value="SP"/>
    <property type="match status" value="1"/>
</dbReference>
<keyword evidence="7 11" id="KW-1133">Transmembrane helix</keyword>
<dbReference type="InterPro" id="IPR005828">
    <property type="entry name" value="MFS_sugar_transport-like"/>
</dbReference>
<feature type="transmembrane region" description="Helical" evidence="11">
    <location>
        <begin position="51"/>
        <end position="80"/>
    </location>
</feature>
<feature type="region of interest" description="Disordered" evidence="10">
    <location>
        <begin position="1"/>
        <end position="21"/>
    </location>
</feature>
<dbReference type="EMBL" id="CP097503">
    <property type="protein sequence ID" value="URD81279.1"/>
    <property type="molecule type" value="Genomic_DNA"/>
</dbReference>
<dbReference type="PANTHER" id="PTHR48020">
    <property type="entry name" value="PROTON MYO-INOSITOL COTRANSPORTER"/>
    <property type="match status" value="1"/>
</dbReference>
<dbReference type="Proteomes" id="UP001055439">
    <property type="component" value="Chromosome 10"/>
</dbReference>
<dbReference type="Pfam" id="PF05904">
    <property type="entry name" value="DUF863"/>
    <property type="match status" value="1"/>
</dbReference>
<feature type="coiled-coil region" evidence="9">
    <location>
        <begin position="244"/>
        <end position="271"/>
    </location>
</feature>
<keyword evidence="9" id="KW-0175">Coiled coil</keyword>
<feature type="domain" description="Major facilitator superfamily (MFS) profile" evidence="12">
    <location>
        <begin position="55"/>
        <end position="494"/>
    </location>
</feature>
<dbReference type="InterPro" id="IPR005829">
    <property type="entry name" value="Sugar_transporter_CS"/>
</dbReference>
<feature type="transmembrane region" description="Helical" evidence="11">
    <location>
        <begin position="180"/>
        <end position="200"/>
    </location>
</feature>
<dbReference type="InterPro" id="IPR050814">
    <property type="entry name" value="Myo-inositol_Transporter"/>
</dbReference>
<feature type="region of interest" description="Disordered" evidence="10">
    <location>
        <begin position="932"/>
        <end position="970"/>
    </location>
</feature>
<feature type="transmembrane region" description="Helical" evidence="11">
    <location>
        <begin position="337"/>
        <end position="359"/>
    </location>
</feature>
<feature type="transmembrane region" description="Helical" evidence="11">
    <location>
        <begin position="212"/>
        <end position="231"/>
    </location>
</feature>
<evidence type="ECO:0000313" key="13">
    <source>
        <dbReference type="EMBL" id="URD81279.1"/>
    </source>
</evidence>
<keyword evidence="5 11" id="KW-0812">Transmembrane</keyword>
<dbReference type="Gene3D" id="1.20.1250.20">
    <property type="entry name" value="MFS general substrate transporter like domains"/>
    <property type="match status" value="1"/>
</dbReference>
<accession>A0A9E7EPC6</accession>
<evidence type="ECO:0000256" key="7">
    <source>
        <dbReference type="ARBA" id="ARBA00022989"/>
    </source>
</evidence>
<dbReference type="PROSITE" id="PS00216">
    <property type="entry name" value="SUGAR_TRANSPORT_1"/>
    <property type="match status" value="2"/>
</dbReference>
<keyword evidence="14" id="KW-1185">Reference proteome</keyword>
<feature type="region of interest" description="Disordered" evidence="10">
    <location>
        <begin position="1405"/>
        <end position="1441"/>
    </location>
</feature>
<feature type="compositionally biased region" description="Basic and acidic residues" evidence="10">
    <location>
        <begin position="577"/>
        <end position="590"/>
    </location>
</feature>
<protein>
    <recommendedName>
        <fullName evidence="12">Major facilitator superfamily (MFS) profile domain-containing protein</fullName>
    </recommendedName>
</protein>
<feature type="transmembrane region" description="Helical" evidence="11">
    <location>
        <begin position="150"/>
        <end position="168"/>
    </location>
</feature>
<dbReference type="PROSITE" id="PS00217">
    <property type="entry name" value="SUGAR_TRANSPORT_2"/>
    <property type="match status" value="1"/>
</dbReference>
<sequence length="1441" mass="157894">MMGVSSPRATGNGKVDSKVKYHSVDVAEEGEDDEAFAGRRRKSPESHGKTYVYACAFFASLNSVLLGYDVGVMSGAILFIQKDLQITEVEEEVLVGCLSIISLLGSLAGGRTSDAVGRKWTMALAAIIFQTGAAIMALAPSFPVLMMGRLLSGVGIGFGIMIAPVYIAEISPAAARGSLTSFPEIFINLGILLGYISNYAFSGLSEHVNWRIMLGVGILPSVFIGFALFVIPESPRWLVMQKRAEEARSVLSKIIENEEEVERRLAEIEKAAGVATANKWEEKAVWNELLSPSPSLRRMLIASCGIQCFQQITGIDATVYYSPTIFRDAGIKSDSELLAATIAVGVTKTCFILVAIFLIDRVGRKPLLYASTIGMTLCLFLLGVALSLNGHGTGLISPGAGIGLALVAVCGNVAFFSVGIGPICWVLSSEIFPLRLRAQASALGAVGNRVSSGLVAMSFLSVSRAITVAGTFFIFSAISALSVAFVYHSVPETKGKSLEQIEELFQASREGQEEEVELQDAEHLMQEYHFILFRGRVDESASACLPRLASRKPCVGDARAWAAPCSASRSVTAGSRSPRERERSADDSGSRSRGVQARAESATNARHMNVSCLFFQLTTLRSKEERGRKGNKSKGSGGNGREERRKLDFSRSLSSFCMPPFMGDRRLFSLPRFRGSSLCSVPSTMVPYEVLVSVTTTTTMTSTRGVLDLNHLPPPDYEDHVKEELKRAMIQHDILFKHQVRELHRLYWTQKNLMNDVRWRRSDRVSSLEAQKERKGPVEEVKSCSVRHGCSTAKSMGMQNTSFELRANDRRNFDLQLPAGHVKVDFSATEVKNKSGHRTTAKCSHTVHQTERWQELNFIRSDAGLEENGGSVSANFPTKMQQPEYKLTHIDLNTAQDDESNTFFSNTVETLHSPSTSSSVVHLGDDLRVSSIKSEQKDGSAKESTVTDQLAVVSPGSENSREKSADSLPHEHIDSYPSSVQASEQNNNAIENIWNYKECIVNNEDCRSGIRIPEACYKNLLERFSSAYNGGSQDSTNRTVIACLHKPGMENIDSFISPSNLVVHGDLKKNILISSKYREHNCLHASAGSTTDLPPKAAGDVEEKATNIDGSEEDTVSSHAIGPDECQQIELKESPIGFKPNQLAGNSECASKEKSVADHAVISKSENSATTHIDSVTPKRICSQQVSDVNGSDCICIQDRQILEQQLVLVEVDRVIIKAAETLASISSEKPLCSVDQLTSDGRMEFYCEEGNDQPQSSDSFETGTLNLEEIRDIGISTCGKQIDNETRKDVCKFRLGRGMRDFQKDIMPGIVSLSRQEICEDLYAIKYELGKKRSHRTREENWVVPVRSRRSTKTLNHRKSDIVNFANEELVGAQYATSEVQSTSFKALSSNGGSSTHDVALTGSVHQFKQKLSTRQEGKPEAPEDATKPGLEILQPWESS</sequence>
<evidence type="ECO:0000256" key="8">
    <source>
        <dbReference type="ARBA" id="ARBA00023136"/>
    </source>
</evidence>
<dbReference type="GO" id="GO:0016020">
    <property type="term" value="C:membrane"/>
    <property type="evidence" value="ECO:0007669"/>
    <property type="project" value="UniProtKB-SubCell"/>
</dbReference>
<feature type="transmembrane region" description="Helical" evidence="11">
    <location>
        <begin position="465"/>
        <end position="487"/>
    </location>
</feature>
<name>A0A9E7EPC6_9LILI</name>
<dbReference type="InterPro" id="IPR008581">
    <property type="entry name" value="DUF863_pln"/>
</dbReference>
<dbReference type="InterPro" id="IPR003663">
    <property type="entry name" value="Sugar/inositol_transpt"/>
</dbReference>
<comment type="subcellular location">
    <subcellularLocation>
        <location evidence="1">Membrane</location>
        <topology evidence="1">Multi-pass membrane protein</topology>
    </subcellularLocation>
</comment>
<dbReference type="SUPFAM" id="SSF103473">
    <property type="entry name" value="MFS general substrate transporter"/>
    <property type="match status" value="1"/>
</dbReference>
<evidence type="ECO:0000256" key="10">
    <source>
        <dbReference type="SAM" id="MobiDB-lite"/>
    </source>
</evidence>
<keyword evidence="6" id="KW-0769">Symport</keyword>
<dbReference type="InterPro" id="IPR020846">
    <property type="entry name" value="MFS_dom"/>
</dbReference>
<dbReference type="PANTHER" id="PTHR48020:SF49">
    <property type="entry name" value="SUGAR TRANSPORTER"/>
    <property type="match status" value="1"/>
</dbReference>